<protein>
    <submittedName>
        <fullName evidence="1">Uncharacterized protein</fullName>
    </submittedName>
</protein>
<dbReference type="HOGENOM" id="CLU_2554664_0_0_14"/>
<dbReference type="STRING" id="768700.MSU_0128"/>
<organism evidence="1 2">
    <name type="scientific">Mycoplasma suis (strain Illinois)</name>
    <dbReference type="NCBI Taxonomy" id="768700"/>
    <lineage>
        <taxon>Bacteria</taxon>
        <taxon>Bacillati</taxon>
        <taxon>Mycoplasmatota</taxon>
        <taxon>Mollicutes</taxon>
        <taxon>Mycoplasmataceae</taxon>
        <taxon>Mycoplasma</taxon>
    </lineage>
</organism>
<name>F0QQA2_MYCSL</name>
<keyword evidence="2" id="KW-1185">Reference proteome</keyword>
<dbReference type="KEGG" id="mss:MSU_0128"/>
<sequence>MFFVKKKLAKREILRVELFKEISREGREASPTLHKQNFQNINKEIFIRSRQKNPKRKIFMLEKRFFIFLDKEFFLNLFLYEK</sequence>
<dbReference type="AlphaFoldDB" id="F0QQA2"/>
<dbReference type="Proteomes" id="UP000007484">
    <property type="component" value="Chromosome"/>
</dbReference>
<gene>
    <name evidence="1" type="ordered locus">MSU_0128</name>
</gene>
<dbReference type="EMBL" id="CP002525">
    <property type="protein sequence ID" value="ADX97672.1"/>
    <property type="molecule type" value="Genomic_DNA"/>
</dbReference>
<evidence type="ECO:0000313" key="2">
    <source>
        <dbReference type="Proteomes" id="UP000007484"/>
    </source>
</evidence>
<accession>F0QQA2</accession>
<proteinExistence type="predicted"/>
<evidence type="ECO:0000313" key="1">
    <source>
        <dbReference type="EMBL" id="ADX97672.1"/>
    </source>
</evidence>
<reference evidence="1 2" key="1">
    <citation type="journal article" date="2011" name="J. Bacteriol.">
        <title>Complete genome sequences of two hemotropic Mycoplasmas, Mycoplasma haemofelis strain Ohio2 and Mycoplasma suis strain Illinois.</title>
        <authorList>
            <person name="Messick J.B."/>
            <person name="Santos A.P."/>
            <person name="Guimaraes A.M."/>
        </authorList>
    </citation>
    <scope>NUCLEOTIDE SEQUENCE [LARGE SCALE GENOMIC DNA]</scope>
    <source>
        <strain evidence="1 2">Illinois</strain>
    </source>
</reference>